<accession>A0A672JQ70</accession>
<dbReference type="SMART" id="SM00875">
    <property type="entry name" value="BACK"/>
    <property type="match status" value="1"/>
</dbReference>
<reference evidence="5" key="2">
    <citation type="submission" date="2025-08" db="UniProtKB">
        <authorList>
            <consortium name="Ensembl"/>
        </authorList>
    </citation>
    <scope>IDENTIFICATION</scope>
</reference>
<dbReference type="InterPro" id="IPR011705">
    <property type="entry name" value="BACK"/>
</dbReference>
<dbReference type="FunCoup" id="A0A672JQ70">
    <property type="interactions" value="66"/>
</dbReference>
<keyword evidence="2" id="KW-0677">Repeat</keyword>
<evidence type="ECO:0000259" key="4">
    <source>
        <dbReference type="PROSITE" id="PS50097"/>
    </source>
</evidence>
<sequence>MSDSLERTTDCPPLPPPGDECSLDESGGNAAGGSELHWEDGGLPLELQRGMETLRVNRELTDVVLCVQDHDFPCHRATLAAASQYFRAMFLSGLKESREERVEIKEMDSSTMRSLLEYTYTSRALLTHSNVQKILEAASQFQFMRVVDACAEFLSKSMNLENCIGILNLADAHALPGLRARVQDFIATQFSQVVGQQDFLELSAASLESVLQRDDLDVKREESVFEALMSWVRARRDERRTALARLLSHVRLPLLEPAYFVEKVESDELIRHCSDVFPLLQEARVYHLSGREVVSERTKPRMQHFLSEVFLIIGGCTKDERFISTVTCLDPLRRSRLEVAKLPMTEAEDETQNKKWVEFACITFHNEVYISGGKETQHDVWKYNSALDKWIQIDLLSTGRWRHKMAVHGGKVYVLGGFDGVQRLASVEAYDPFHNRWTQVTPLADGVSSFAAASFDRWIYVIGGGPDGKLATDKVQRWEPGTDCWELRAPIPTETKCTNAVTFKDCIYVVGGAMHAMYCYSPLSDSWCLVTRLGERASCAIAACNNKLFITGGRDNKNQVISTVMCWDVARQVLTEECVLPMGVSHHGSVTLMKSYTHIHRVTPAP</sequence>
<feature type="region of interest" description="Disordered" evidence="3">
    <location>
        <begin position="1"/>
        <end position="39"/>
    </location>
</feature>
<feature type="domain" description="BTB" evidence="4">
    <location>
        <begin position="61"/>
        <end position="128"/>
    </location>
</feature>
<evidence type="ECO:0000313" key="6">
    <source>
        <dbReference type="Proteomes" id="UP000472267"/>
    </source>
</evidence>
<dbReference type="PROSITE" id="PS50097">
    <property type="entry name" value="BTB"/>
    <property type="match status" value="1"/>
</dbReference>
<protein>
    <submittedName>
        <fullName evidence="5">Kelch-like protein 6</fullName>
    </submittedName>
</protein>
<evidence type="ECO:0000256" key="1">
    <source>
        <dbReference type="ARBA" id="ARBA00022441"/>
    </source>
</evidence>
<organism evidence="5 6">
    <name type="scientific">Salarias fasciatus</name>
    <name type="common">Jewelled blenny</name>
    <name type="synonym">Blennius fasciatus</name>
    <dbReference type="NCBI Taxonomy" id="181472"/>
    <lineage>
        <taxon>Eukaryota</taxon>
        <taxon>Metazoa</taxon>
        <taxon>Chordata</taxon>
        <taxon>Craniata</taxon>
        <taxon>Vertebrata</taxon>
        <taxon>Euteleostomi</taxon>
        <taxon>Actinopterygii</taxon>
        <taxon>Neopterygii</taxon>
        <taxon>Teleostei</taxon>
        <taxon>Neoteleostei</taxon>
        <taxon>Acanthomorphata</taxon>
        <taxon>Ovalentaria</taxon>
        <taxon>Blenniimorphae</taxon>
        <taxon>Blenniiformes</taxon>
        <taxon>Blennioidei</taxon>
        <taxon>Blenniidae</taxon>
        <taxon>Salariinae</taxon>
        <taxon>Salarias</taxon>
    </lineage>
</organism>
<dbReference type="FunFam" id="1.25.40.420:FF:000001">
    <property type="entry name" value="Kelch-like family member 12"/>
    <property type="match status" value="1"/>
</dbReference>
<dbReference type="Pfam" id="PF24681">
    <property type="entry name" value="Kelch_KLHDC2_KLHL20_DRC7"/>
    <property type="match status" value="1"/>
</dbReference>
<dbReference type="GeneID" id="115403025"/>
<dbReference type="InterPro" id="IPR011333">
    <property type="entry name" value="SKP1/BTB/POZ_sf"/>
</dbReference>
<dbReference type="InterPro" id="IPR015915">
    <property type="entry name" value="Kelch-typ_b-propeller"/>
</dbReference>
<dbReference type="PIRSF" id="PIRSF037037">
    <property type="entry name" value="Kelch-like_protein_gigaxonin"/>
    <property type="match status" value="1"/>
</dbReference>
<dbReference type="AlphaFoldDB" id="A0A672JQ70"/>
<dbReference type="RefSeq" id="XP_029967636.1">
    <property type="nucleotide sequence ID" value="XM_030111776.1"/>
</dbReference>
<dbReference type="InParanoid" id="A0A672JQ70"/>
<dbReference type="OrthoDB" id="19132at2759"/>
<reference evidence="5" key="1">
    <citation type="submission" date="2019-06" db="EMBL/GenBank/DDBJ databases">
        <authorList>
            <consortium name="Wellcome Sanger Institute Data Sharing"/>
        </authorList>
    </citation>
    <scope>NUCLEOTIDE SEQUENCE [LARGE SCALE GENOMIC DNA]</scope>
</reference>
<dbReference type="Pfam" id="PF00651">
    <property type="entry name" value="BTB"/>
    <property type="match status" value="1"/>
</dbReference>
<dbReference type="SUPFAM" id="SSF54695">
    <property type="entry name" value="POZ domain"/>
    <property type="match status" value="1"/>
</dbReference>
<dbReference type="Ensembl" id="ENSSFAT00005058209.1">
    <property type="protein sequence ID" value="ENSSFAP00005056493.1"/>
    <property type="gene ID" value="ENSSFAG00005026701.1"/>
</dbReference>
<dbReference type="PANTHER" id="PTHR24412">
    <property type="entry name" value="KELCH PROTEIN"/>
    <property type="match status" value="1"/>
</dbReference>
<gene>
    <name evidence="5" type="primary">LOC115403025</name>
</gene>
<dbReference type="OMA" id="WYFVEMV"/>
<proteinExistence type="predicted"/>
<dbReference type="PANTHER" id="PTHR24412:SF428">
    <property type="entry name" value="KELCH-LIKE PROTEIN 6"/>
    <property type="match status" value="1"/>
</dbReference>
<name>A0A672JQ70_SALFA</name>
<reference evidence="5" key="3">
    <citation type="submission" date="2025-09" db="UniProtKB">
        <authorList>
            <consortium name="Ensembl"/>
        </authorList>
    </citation>
    <scope>IDENTIFICATION</scope>
</reference>
<dbReference type="SMART" id="SM00225">
    <property type="entry name" value="BTB"/>
    <property type="match status" value="1"/>
</dbReference>
<dbReference type="InterPro" id="IPR000210">
    <property type="entry name" value="BTB/POZ_dom"/>
</dbReference>
<dbReference type="Pfam" id="PF01344">
    <property type="entry name" value="Kelch_1"/>
    <property type="match status" value="1"/>
</dbReference>
<dbReference type="Gene3D" id="3.30.710.10">
    <property type="entry name" value="Potassium Channel Kv1.1, Chain A"/>
    <property type="match status" value="1"/>
</dbReference>
<dbReference type="InterPro" id="IPR006652">
    <property type="entry name" value="Kelch_1"/>
</dbReference>
<dbReference type="InterPro" id="IPR017096">
    <property type="entry name" value="BTB-kelch_protein"/>
</dbReference>
<keyword evidence="1" id="KW-0880">Kelch repeat</keyword>
<dbReference type="Proteomes" id="UP000472267">
    <property type="component" value="Chromosome 16"/>
</dbReference>
<dbReference type="SUPFAM" id="SSF117281">
    <property type="entry name" value="Kelch motif"/>
    <property type="match status" value="1"/>
</dbReference>
<evidence type="ECO:0000313" key="5">
    <source>
        <dbReference type="Ensembl" id="ENSSFAP00005056493.1"/>
    </source>
</evidence>
<dbReference type="SMART" id="SM00612">
    <property type="entry name" value="Kelch"/>
    <property type="match status" value="5"/>
</dbReference>
<dbReference type="Pfam" id="PF07707">
    <property type="entry name" value="BACK"/>
    <property type="match status" value="1"/>
</dbReference>
<dbReference type="Gene3D" id="1.25.40.420">
    <property type="match status" value="1"/>
</dbReference>
<evidence type="ECO:0000256" key="2">
    <source>
        <dbReference type="ARBA" id="ARBA00022737"/>
    </source>
</evidence>
<evidence type="ECO:0000256" key="3">
    <source>
        <dbReference type="SAM" id="MobiDB-lite"/>
    </source>
</evidence>
<dbReference type="Gene3D" id="2.120.10.80">
    <property type="entry name" value="Kelch-type beta propeller"/>
    <property type="match status" value="1"/>
</dbReference>
<keyword evidence="6" id="KW-1185">Reference proteome</keyword>